<evidence type="ECO:0000256" key="2">
    <source>
        <dbReference type="PROSITE-ProRule" id="PRU00047"/>
    </source>
</evidence>
<dbReference type="SUPFAM" id="SSF50630">
    <property type="entry name" value="Acid proteases"/>
    <property type="match status" value="1"/>
</dbReference>
<dbReference type="Ensembl" id="ENSPANT00000063372.1">
    <property type="protein sequence ID" value="ENSPANP00000057003.1"/>
    <property type="gene ID" value="ENSPANG00000045935.1"/>
</dbReference>
<sequence length="395" mass="42441">MIQFLLAGMQAAFNKIVNFDKLQEIIQHSHENPASFLKEALVQFTRLDPTSPAGATVLAAYFISQSAPDIQKKLIKVENGPQTPIQDLVKLAFKVFNSREEAAEALQQTRVKQKAALQAQALVAALQPALPTLPARKAKNKSPKGSCFKCGDPGHWANQCPQIKAATPSNQCFKCGATGHWANKCPNPHPPTTPCPACQQEGHWKSDCHTSRAGIAPQRGASPQASEGSFQLLHLDDDRRCQHLETLVTLAEPRVTLQVVGKPISFLIDTGATYSVLPTYGGPSQPSTISVVGVDSKPSNPHQTPMLNCCLDYACFAHSFLIMPSCPTPLWGSDILTKLKASISLPFHPHPGSNITLIAPLCPHNQGPNPPPPNVSSVGQLTGMGHLYPGSHPTP</sequence>
<dbReference type="Gene3D" id="4.10.60.10">
    <property type="entry name" value="Zinc finger, CCHC-type"/>
    <property type="match status" value="2"/>
</dbReference>
<dbReference type="PROSITE" id="PS50175">
    <property type="entry name" value="ASP_PROT_RETROV"/>
    <property type="match status" value="1"/>
</dbReference>
<evidence type="ECO:0000313" key="5">
    <source>
        <dbReference type="Ensembl" id="ENSPANP00000057003.1"/>
    </source>
</evidence>
<organism evidence="5 6">
    <name type="scientific">Papio anubis</name>
    <name type="common">Olive baboon</name>
    <dbReference type="NCBI Taxonomy" id="9555"/>
    <lineage>
        <taxon>Eukaryota</taxon>
        <taxon>Metazoa</taxon>
        <taxon>Chordata</taxon>
        <taxon>Craniata</taxon>
        <taxon>Vertebrata</taxon>
        <taxon>Euteleostomi</taxon>
        <taxon>Mammalia</taxon>
        <taxon>Eutheria</taxon>
        <taxon>Euarchontoglires</taxon>
        <taxon>Primates</taxon>
        <taxon>Haplorrhini</taxon>
        <taxon>Catarrhini</taxon>
        <taxon>Cercopithecidae</taxon>
        <taxon>Cercopithecinae</taxon>
        <taxon>Papio</taxon>
    </lineage>
</organism>
<dbReference type="PROSITE" id="PS00141">
    <property type="entry name" value="ASP_PROTEASE"/>
    <property type="match status" value="1"/>
</dbReference>
<dbReference type="AlphaFoldDB" id="A0A8I5NRQ3"/>
<reference evidence="5" key="3">
    <citation type="submission" date="2025-09" db="UniProtKB">
        <authorList>
            <consortium name="Ensembl"/>
        </authorList>
    </citation>
    <scope>IDENTIFICATION</scope>
</reference>
<protein>
    <recommendedName>
        <fullName evidence="7">CCHC-type domain-containing protein</fullName>
    </recommendedName>
</protein>
<dbReference type="Pfam" id="PF00098">
    <property type="entry name" value="zf-CCHC"/>
    <property type="match status" value="2"/>
</dbReference>
<keyword evidence="2" id="KW-0863">Zinc-finger</keyword>
<dbReference type="InterPro" id="IPR001878">
    <property type="entry name" value="Znf_CCHC"/>
</dbReference>
<evidence type="ECO:0000259" key="4">
    <source>
        <dbReference type="PROSITE" id="PS50175"/>
    </source>
</evidence>
<dbReference type="Pfam" id="PF00077">
    <property type="entry name" value="RVP"/>
    <property type="match status" value="1"/>
</dbReference>
<dbReference type="InterPro" id="IPR036875">
    <property type="entry name" value="Znf_CCHC_sf"/>
</dbReference>
<dbReference type="GO" id="GO:0008270">
    <property type="term" value="F:zinc ion binding"/>
    <property type="evidence" value="ECO:0007669"/>
    <property type="project" value="UniProtKB-KW"/>
</dbReference>
<dbReference type="Gene3D" id="2.40.70.10">
    <property type="entry name" value="Acid Proteases"/>
    <property type="match status" value="1"/>
</dbReference>
<dbReference type="SUPFAM" id="SSF57756">
    <property type="entry name" value="Retrovirus zinc finger-like domains"/>
    <property type="match status" value="1"/>
</dbReference>
<feature type="domain" description="CCHC-type" evidence="3">
    <location>
        <begin position="172"/>
        <end position="187"/>
    </location>
</feature>
<dbReference type="GO" id="GO:0006508">
    <property type="term" value="P:proteolysis"/>
    <property type="evidence" value="ECO:0007669"/>
    <property type="project" value="InterPro"/>
</dbReference>
<dbReference type="InterPro" id="IPR003036">
    <property type="entry name" value="Gag_P30"/>
</dbReference>
<dbReference type="PROSITE" id="PS50158">
    <property type="entry name" value="ZF_CCHC"/>
    <property type="match status" value="2"/>
</dbReference>
<reference evidence="5 6" key="1">
    <citation type="submission" date="2012-03" db="EMBL/GenBank/DDBJ databases">
        <title>Whole Genome Assembly of Papio anubis.</title>
        <authorList>
            <person name="Liu Y.L."/>
            <person name="Abraham K.A."/>
            <person name="Akbar H.A."/>
            <person name="Ali S.A."/>
            <person name="Anosike U.A."/>
            <person name="Aqrawi P.A."/>
            <person name="Arias F.A."/>
            <person name="Attaway T.A."/>
            <person name="Awwad R.A."/>
            <person name="Babu C.B."/>
            <person name="Bandaranaike D.B."/>
            <person name="Battles P.B."/>
            <person name="Bell A.B."/>
            <person name="Beltran B.B."/>
            <person name="Berhane-Mersha D.B."/>
            <person name="Bess C.B."/>
            <person name="Bickham C.B."/>
            <person name="Bolden T.B."/>
            <person name="Carter K.C."/>
            <person name="Chau D.C."/>
            <person name="Chavez A.C."/>
            <person name="Clerc-Blankenburg K.C."/>
            <person name="Coyle M.C."/>
            <person name="Dao M.D."/>
            <person name="Davila M.L.D."/>
            <person name="Davy-Carroll L.D."/>
            <person name="Denson S.D."/>
            <person name="Dinh H.D."/>
            <person name="Fernandez S.F."/>
            <person name="Fernando P.F."/>
            <person name="Forbes L.F."/>
            <person name="Francis C.F."/>
            <person name="Francisco L.F."/>
            <person name="Fu Q.F."/>
            <person name="Garcia-Iii R.G."/>
            <person name="Garrett T.G."/>
            <person name="Gross S.G."/>
            <person name="Gubbala S.G."/>
            <person name="Hirani K.H."/>
            <person name="Hogues M.H."/>
            <person name="Hollins B.H."/>
            <person name="Jackson L.J."/>
            <person name="Javaid M.J."/>
            <person name="Jhangiani S.J."/>
            <person name="Johnson A.J."/>
            <person name="Johnson B.J."/>
            <person name="Jones J.J."/>
            <person name="Joshi V.J."/>
            <person name="Kalu J.K."/>
            <person name="Khan N.K."/>
            <person name="Korchina V.K."/>
            <person name="Kovar C.K."/>
            <person name="Lago L.L."/>
            <person name="Lara F.L."/>
            <person name="Le T.-K.L."/>
            <person name="Lee S.L."/>
            <person name="Legall-Iii F.L."/>
            <person name="Lemon S.L."/>
            <person name="Liu J.L."/>
            <person name="Liu Y.-S.L."/>
            <person name="Liyanage D.L."/>
            <person name="Lopez J.L."/>
            <person name="Lorensuhewa L.L."/>
            <person name="Mata R.M."/>
            <person name="Mathew T.M."/>
            <person name="Mercado C.M."/>
            <person name="Mercado I.M."/>
            <person name="Morales K.M."/>
            <person name="Morgan M.M."/>
            <person name="Munidasa M.M."/>
            <person name="Ngo D.N."/>
            <person name="Nguyen L.N."/>
            <person name="Nguyen T.N."/>
            <person name="Nguyen N.N."/>
            <person name="Obregon M.O."/>
            <person name="Okwuonu G.O."/>
            <person name="Ongeri F.O."/>
            <person name="Onwere C.O."/>
            <person name="Osifeso I.O."/>
            <person name="Parra A.P."/>
            <person name="Patil S.P."/>
            <person name="Perez A.P."/>
            <person name="Perez Y.P."/>
            <person name="Pham C.P."/>
            <person name="Pu L.-L.P."/>
            <person name="Puazo M.P."/>
            <person name="Quiroz J.Q."/>
            <person name="Rouhana J.R."/>
            <person name="Ruiz M.R."/>
            <person name="Ruiz S.-J.R."/>
            <person name="Saada N.S."/>
            <person name="Santibanez J.S."/>
            <person name="Scheel M.S."/>
            <person name="Schneider B.S."/>
            <person name="Simmons D.S."/>
            <person name="Sisson I.S."/>
            <person name="Tang L.-Y.T."/>
            <person name="Thornton R.T."/>
            <person name="Tisius J.T."/>
            <person name="Toledanes G.T."/>
            <person name="Trejos Z.T."/>
            <person name="Usmani K.U."/>
            <person name="Varghese R.V."/>
            <person name="Vattathil S.V."/>
            <person name="Vee V.V."/>
            <person name="Walker D.W."/>
            <person name="Weissenberger G.W."/>
            <person name="White C.W."/>
            <person name="Williams A.W."/>
            <person name="Woodworth J.W."/>
            <person name="Wright R.W."/>
            <person name="Zhu Y.Z."/>
            <person name="Han Y.H."/>
            <person name="Newsham I.N."/>
            <person name="Nazareth L.N."/>
            <person name="Worley K.W."/>
            <person name="Muzny D.M."/>
            <person name="Rogers J.R."/>
            <person name="Gibbs R.G."/>
        </authorList>
    </citation>
    <scope>NUCLEOTIDE SEQUENCE [LARGE SCALE GENOMIC DNA]</scope>
</reference>
<dbReference type="Proteomes" id="UP000028761">
    <property type="component" value="Chromosome 3"/>
</dbReference>
<evidence type="ECO:0000313" key="6">
    <source>
        <dbReference type="Proteomes" id="UP000028761"/>
    </source>
</evidence>
<evidence type="ECO:0000259" key="3">
    <source>
        <dbReference type="PROSITE" id="PS50158"/>
    </source>
</evidence>
<dbReference type="InterPro" id="IPR018061">
    <property type="entry name" value="Retropepsins"/>
</dbReference>
<dbReference type="SMART" id="SM00343">
    <property type="entry name" value="ZnF_C2HC"/>
    <property type="match status" value="3"/>
</dbReference>
<dbReference type="GeneTree" id="ENSGT01150000290387"/>
<dbReference type="PANTHER" id="PTHR33166">
    <property type="entry name" value="GAG_P30 DOMAIN-CONTAINING PROTEIN"/>
    <property type="match status" value="1"/>
</dbReference>
<dbReference type="GO" id="GO:0003676">
    <property type="term" value="F:nucleic acid binding"/>
    <property type="evidence" value="ECO:0007669"/>
    <property type="project" value="InterPro"/>
</dbReference>
<feature type="domain" description="Peptidase A2" evidence="4">
    <location>
        <begin position="264"/>
        <end position="335"/>
    </location>
</feature>
<feature type="domain" description="CCHC-type" evidence="3">
    <location>
        <begin position="147"/>
        <end position="162"/>
    </location>
</feature>
<keyword evidence="2" id="KW-0479">Metal-binding</keyword>
<dbReference type="InterPro" id="IPR001995">
    <property type="entry name" value="Peptidase_A2_cat"/>
</dbReference>
<keyword evidence="1" id="KW-0378">Hydrolase</keyword>
<dbReference type="InterPro" id="IPR001969">
    <property type="entry name" value="Aspartic_peptidase_AS"/>
</dbReference>
<accession>A0A8I5NRQ3</accession>
<keyword evidence="6" id="KW-1185">Reference proteome</keyword>
<proteinExistence type="predicted"/>
<dbReference type="Pfam" id="PF02093">
    <property type="entry name" value="Gag_p30"/>
    <property type="match status" value="1"/>
</dbReference>
<dbReference type="InterPro" id="IPR050462">
    <property type="entry name" value="Retroviral_Gag-Pol_poly"/>
</dbReference>
<reference evidence="5" key="2">
    <citation type="submission" date="2025-08" db="UniProtKB">
        <authorList>
            <consortium name="Ensembl"/>
        </authorList>
    </citation>
    <scope>IDENTIFICATION</scope>
</reference>
<dbReference type="GO" id="GO:0019068">
    <property type="term" value="P:virion assembly"/>
    <property type="evidence" value="ECO:0007669"/>
    <property type="project" value="InterPro"/>
</dbReference>
<evidence type="ECO:0008006" key="7">
    <source>
        <dbReference type="Google" id="ProtNLM"/>
    </source>
</evidence>
<name>A0A8I5NRQ3_PAPAN</name>
<evidence type="ECO:0000256" key="1">
    <source>
        <dbReference type="ARBA" id="ARBA00022801"/>
    </source>
</evidence>
<dbReference type="InterPro" id="IPR021109">
    <property type="entry name" value="Peptidase_aspartic_dom_sf"/>
</dbReference>
<dbReference type="GO" id="GO:0004190">
    <property type="term" value="F:aspartic-type endopeptidase activity"/>
    <property type="evidence" value="ECO:0007669"/>
    <property type="project" value="InterPro"/>
</dbReference>
<keyword evidence="2" id="KW-0862">Zinc</keyword>